<dbReference type="STRING" id="1798649.A3B13_02170"/>
<accession>A0A1G2CGU7</accession>
<keyword evidence="2" id="KW-0472">Membrane</keyword>
<dbReference type="Proteomes" id="UP000176287">
    <property type="component" value="Unassembled WGS sequence"/>
</dbReference>
<organism evidence="4 5">
    <name type="scientific">Candidatus Liptonbacteria bacterium RIFCSPLOWO2_01_FULL_45_15</name>
    <dbReference type="NCBI Taxonomy" id="1798649"/>
    <lineage>
        <taxon>Bacteria</taxon>
        <taxon>Candidatus Liptoniibacteriota</taxon>
    </lineage>
</organism>
<dbReference type="Pfam" id="PF00932">
    <property type="entry name" value="LTD"/>
    <property type="match status" value="1"/>
</dbReference>
<dbReference type="EMBL" id="MHKZ01000016">
    <property type="protein sequence ID" value="OGZ00615.1"/>
    <property type="molecule type" value="Genomic_DNA"/>
</dbReference>
<evidence type="ECO:0000259" key="3">
    <source>
        <dbReference type="PROSITE" id="PS51841"/>
    </source>
</evidence>
<dbReference type="AlphaFoldDB" id="A0A1G2CGU7"/>
<evidence type="ECO:0000256" key="2">
    <source>
        <dbReference type="SAM" id="Phobius"/>
    </source>
</evidence>
<keyword evidence="2" id="KW-0812">Transmembrane</keyword>
<proteinExistence type="predicted"/>
<sequence>MKKHGGIKRSSLILSENKNYFCPCHRRGVSSIALLIFAAIFIMVSFSFASLKFSDKNNLGSGENLFSRASAVILKTLGGAFSSEEKKPVLEIDLGKNSGMDSGIFSEKNFVAPITPEKIPVESPKNSVAVKNEKSGAENFSTSSPRTENNPAAIPAAETQIQKKISDCIFSTAGVSNHQIIFSEINWAGDNESASNEWIEIKNNSGRALGLNGWQILSGDGNVKIIFKEENKISSGELYLLERTDDDSVPGITADAIYSGALSNSGAALKIFDADCNLSDELDASKKWPAGNSAARKTMERSILDFSWHTSNSPGGTPKQENSMAFSTKGIEETSQLVDSPVGNQTTTSAAPDSQTQNQTTAHILIAGIQITGGSGKTTNDFIKIFNPSSAPFNLKGYRLIKRTKTGTSDTSIKSWTADAFIPAGGYYMWANSSFTALNPPADITTSGSIASDNSIAIRQGSENSGTIIDAVAWGAAQNGVAEGSLYPANPGPNQILSRKSANGILQDTDNNQNDFEIK</sequence>
<comment type="caution">
    <text evidence="4">The sequence shown here is derived from an EMBL/GenBank/DDBJ whole genome shotgun (WGS) entry which is preliminary data.</text>
</comment>
<feature type="region of interest" description="Disordered" evidence="1">
    <location>
        <begin position="336"/>
        <end position="357"/>
    </location>
</feature>
<keyword evidence="2" id="KW-1133">Transmembrane helix</keyword>
<dbReference type="SUPFAM" id="SSF74853">
    <property type="entry name" value="Lamin A/C globular tail domain"/>
    <property type="match status" value="2"/>
</dbReference>
<feature type="domain" description="LTD" evidence="3">
    <location>
        <begin position="352"/>
        <end position="476"/>
    </location>
</feature>
<reference evidence="4 5" key="1">
    <citation type="journal article" date="2016" name="Nat. Commun.">
        <title>Thousands of microbial genomes shed light on interconnected biogeochemical processes in an aquifer system.</title>
        <authorList>
            <person name="Anantharaman K."/>
            <person name="Brown C.T."/>
            <person name="Hug L.A."/>
            <person name="Sharon I."/>
            <person name="Castelle C.J."/>
            <person name="Probst A.J."/>
            <person name="Thomas B.C."/>
            <person name="Singh A."/>
            <person name="Wilkins M.J."/>
            <person name="Karaoz U."/>
            <person name="Brodie E.L."/>
            <person name="Williams K.H."/>
            <person name="Hubbard S.S."/>
            <person name="Banfield J.F."/>
        </authorList>
    </citation>
    <scope>NUCLEOTIDE SEQUENCE [LARGE SCALE GENOMIC DNA]</scope>
</reference>
<evidence type="ECO:0000313" key="4">
    <source>
        <dbReference type="EMBL" id="OGZ00615.1"/>
    </source>
</evidence>
<dbReference type="InterPro" id="IPR001322">
    <property type="entry name" value="Lamin_tail_dom"/>
</dbReference>
<dbReference type="InterPro" id="IPR036415">
    <property type="entry name" value="Lamin_tail_dom_sf"/>
</dbReference>
<evidence type="ECO:0000313" key="5">
    <source>
        <dbReference type="Proteomes" id="UP000176287"/>
    </source>
</evidence>
<gene>
    <name evidence="4" type="ORF">A3B13_02170</name>
</gene>
<feature type="transmembrane region" description="Helical" evidence="2">
    <location>
        <begin position="28"/>
        <end position="49"/>
    </location>
</feature>
<protein>
    <recommendedName>
        <fullName evidence="3">LTD domain-containing protein</fullName>
    </recommendedName>
</protein>
<dbReference type="PROSITE" id="PS51841">
    <property type="entry name" value="LTD"/>
    <property type="match status" value="1"/>
</dbReference>
<evidence type="ECO:0000256" key="1">
    <source>
        <dbReference type="SAM" id="MobiDB-lite"/>
    </source>
</evidence>
<name>A0A1G2CGU7_9BACT</name>